<dbReference type="InterPro" id="IPR053927">
    <property type="entry name" value="FlgK_helical"/>
</dbReference>
<feature type="domain" description="Flagellar basal body rod protein N-terminal" evidence="8">
    <location>
        <begin position="12"/>
        <end position="37"/>
    </location>
</feature>
<dbReference type="EMBL" id="JAMDMX010000089">
    <property type="protein sequence ID" value="MCY9696121.1"/>
    <property type="molecule type" value="Genomic_DNA"/>
</dbReference>
<organism evidence="11 12">
    <name type="scientific">Paenibacillus alginolyticus</name>
    <dbReference type="NCBI Taxonomy" id="59839"/>
    <lineage>
        <taxon>Bacteria</taxon>
        <taxon>Bacillati</taxon>
        <taxon>Bacillota</taxon>
        <taxon>Bacilli</taxon>
        <taxon>Bacillales</taxon>
        <taxon>Paenibacillaceae</taxon>
        <taxon>Paenibacillus</taxon>
    </lineage>
</organism>
<keyword evidence="12" id="KW-1185">Reference proteome</keyword>
<protein>
    <recommendedName>
        <fullName evidence="4 7">Flagellar hook-associated protein 1</fullName>
        <shortName evidence="7">HAP1</shortName>
    </recommendedName>
</protein>
<accession>A0ABT4GIV7</accession>
<evidence type="ECO:0000313" key="11">
    <source>
        <dbReference type="EMBL" id="MCY9696121.1"/>
    </source>
</evidence>
<keyword evidence="11" id="KW-0966">Cell projection</keyword>
<dbReference type="RefSeq" id="WP_268617280.1">
    <property type="nucleotide sequence ID" value="NZ_JAMDMX010000089.1"/>
</dbReference>
<evidence type="ECO:0000256" key="6">
    <source>
        <dbReference type="ARBA" id="ARBA00023143"/>
    </source>
</evidence>
<evidence type="ECO:0000259" key="9">
    <source>
        <dbReference type="Pfam" id="PF06429"/>
    </source>
</evidence>
<dbReference type="InterPro" id="IPR010930">
    <property type="entry name" value="Flg_bb/hook_C_dom"/>
</dbReference>
<dbReference type="Pfam" id="PF06429">
    <property type="entry name" value="Flg_bbr_C"/>
    <property type="match status" value="1"/>
</dbReference>
<dbReference type="PANTHER" id="PTHR30033:SF1">
    <property type="entry name" value="FLAGELLAR HOOK-ASSOCIATED PROTEIN 1"/>
    <property type="match status" value="1"/>
</dbReference>
<gene>
    <name evidence="7 11" type="primary">flgK</name>
    <name evidence="11" type="ORF">M5X19_24900</name>
</gene>
<proteinExistence type="inferred from homology"/>
<feature type="domain" description="Flagellar hook-associated protein FlgK helical" evidence="10">
    <location>
        <begin position="102"/>
        <end position="297"/>
    </location>
</feature>
<reference evidence="11 12" key="1">
    <citation type="submission" date="2022-05" db="EMBL/GenBank/DDBJ databases">
        <title>Genome Sequencing of Bee-Associated Microbes.</title>
        <authorList>
            <person name="Dunlap C."/>
        </authorList>
    </citation>
    <scope>NUCLEOTIDE SEQUENCE [LARGE SCALE GENOMIC DNA]</scope>
    <source>
        <strain evidence="11 12">NRRL B-14421</strain>
    </source>
</reference>
<dbReference type="SUPFAM" id="SSF64518">
    <property type="entry name" value="Phase 1 flagellin"/>
    <property type="match status" value="1"/>
</dbReference>
<feature type="domain" description="Flagellar basal-body/hook protein C-terminal" evidence="9">
    <location>
        <begin position="479"/>
        <end position="518"/>
    </location>
</feature>
<evidence type="ECO:0000256" key="3">
    <source>
        <dbReference type="ARBA" id="ARBA00009677"/>
    </source>
</evidence>
<dbReference type="PANTHER" id="PTHR30033">
    <property type="entry name" value="FLAGELLAR HOOK-ASSOCIATED PROTEIN 1"/>
    <property type="match status" value="1"/>
</dbReference>
<dbReference type="Pfam" id="PF22638">
    <property type="entry name" value="FlgK_D1"/>
    <property type="match status" value="1"/>
</dbReference>
<dbReference type="InterPro" id="IPR001444">
    <property type="entry name" value="Flag_bb_rod_N"/>
</dbReference>
<dbReference type="PRINTS" id="PR01005">
    <property type="entry name" value="FLGHOOKAP1"/>
</dbReference>
<sequence>MRSTFMGIEMSKRALFAQQAALTVTGHNVSNANTEGYSRQTINFTASEPLEAPALTRSTVPGMMGQGVEFDQIKRVREKFLDDQYYNENKSLGEWSVRKDTLEKLETIFNEPSDSGIRQVMDGFWNSWQVLSREPENLTARAALKEKSLAMTDAFNDVGKKLQDLKSDLSKNIDVKVGEVNNYTSQIASLNVQIAKVEGLGNQANDLRDQRDLLVDKISKIVNVSVTETNGGYNVNMGGTSLVSTTDGAATITQATLQSAVGADLKSGEVYGMFVSRDQYIPSYEFQLNSMLKSLVQNKIDVTLPKGTVIPDGTVLNGVTYSGSIATRTLTADLKTQVDGFNGLHELGYTSDDPPVSGIPFFTLKNGETEFNANSITVNPEIVAKVSKIVTSGRVYTDSSGNTKTVSGNNDIALNIVGLRTFKFSFDPAANGTPILSKGTFDEFYQAVIGQLGVQSQEAGRQQDNQTGLVEQINSRRQSVSGVSLDEEMANMIKYQQSYNAAARALTVFDQVLDKLINGTAVH</sequence>
<dbReference type="NCBIfam" id="TIGR02492">
    <property type="entry name" value="flgK_ends"/>
    <property type="match status" value="1"/>
</dbReference>
<comment type="similarity">
    <text evidence="3 7">Belongs to the flagella basal body rod proteins family.</text>
</comment>
<keyword evidence="11" id="KW-0969">Cilium</keyword>
<evidence type="ECO:0000256" key="5">
    <source>
        <dbReference type="ARBA" id="ARBA00022525"/>
    </source>
</evidence>
<evidence type="ECO:0000259" key="10">
    <source>
        <dbReference type="Pfam" id="PF22638"/>
    </source>
</evidence>
<evidence type="ECO:0000256" key="1">
    <source>
        <dbReference type="ARBA" id="ARBA00004365"/>
    </source>
</evidence>
<evidence type="ECO:0000259" key="8">
    <source>
        <dbReference type="Pfam" id="PF00460"/>
    </source>
</evidence>
<comment type="caution">
    <text evidence="11">The sequence shown here is derived from an EMBL/GenBank/DDBJ whole genome shotgun (WGS) entry which is preliminary data.</text>
</comment>
<keyword evidence="5 7" id="KW-0964">Secreted</keyword>
<keyword evidence="6 7" id="KW-0975">Bacterial flagellum</keyword>
<keyword evidence="11" id="KW-0282">Flagellum</keyword>
<dbReference type="Pfam" id="PF00460">
    <property type="entry name" value="Flg_bb_rod"/>
    <property type="match status" value="1"/>
</dbReference>
<name>A0ABT4GIV7_9BACL</name>
<dbReference type="InterPro" id="IPR002371">
    <property type="entry name" value="FlgK"/>
</dbReference>
<comment type="subcellular location">
    <subcellularLocation>
        <location evidence="1 7">Bacterial flagellum</location>
    </subcellularLocation>
    <subcellularLocation>
        <location evidence="2 7">Secreted</location>
    </subcellularLocation>
</comment>
<evidence type="ECO:0000256" key="7">
    <source>
        <dbReference type="RuleBase" id="RU362065"/>
    </source>
</evidence>
<evidence type="ECO:0000256" key="2">
    <source>
        <dbReference type="ARBA" id="ARBA00004613"/>
    </source>
</evidence>
<dbReference type="Proteomes" id="UP001527099">
    <property type="component" value="Unassembled WGS sequence"/>
</dbReference>
<evidence type="ECO:0000313" key="12">
    <source>
        <dbReference type="Proteomes" id="UP001527099"/>
    </source>
</evidence>
<evidence type="ECO:0000256" key="4">
    <source>
        <dbReference type="ARBA" id="ARBA00016244"/>
    </source>
</evidence>